<dbReference type="KEGG" id="bvr:BVIR_2138"/>
<dbReference type="Pfam" id="PF07103">
    <property type="entry name" value="DUF1365"/>
    <property type="match status" value="1"/>
</dbReference>
<accession>A0A0P0J197</accession>
<sequence>MCPSPDRPLASLRPPPAAAASLYAGVVRHARLRPVGHRFSYRVVSLLIDLDRLNEADRQSPLFSVIQFPANPAGEPSSGRRKTPSDQGFSGEVVSGIPKGSSGNGMRRFNLWGFSEADHGPGDGSPLRPWIDDLLIASGTPVPARVLLLCYPRVLGLVFDPLSVFYCYAASGQLGAIIYAVRNTFGERHAYVCPVRPGQASPAEIRQSADKRFFVSPFNDLDQRYQFRMRPPGDDVSVRILQTDDHGPLFAATFLGRHRPLDTATLLRTFLAMPLMTAKVLAGIYWQALRLWLKGVPLRLSSRPSPPPPPASLDGTFLPLRSLPHRDRNDRA</sequence>
<dbReference type="InterPro" id="IPR010775">
    <property type="entry name" value="DUF1365"/>
</dbReference>
<evidence type="ECO:0000313" key="3">
    <source>
        <dbReference type="Proteomes" id="UP000065734"/>
    </source>
</evidence>
<dbReference type="PANTHER" id="PTHR33973">
    <property type="entry name" value="OS07G0153300 PROTEIN"/>
    <property type="match status" value="1"/>
</dbReference>
<dbReference type="AlphaFoldDB" id="A0A0P0J197"/>
<dbReference type="STRING" id="1079.BVIR_2138"/>
<evidence type="ECO:0000313" key="2">
    <source>
        <dbReference type="EMBL" id="CUU42570.1"/>
    </source>
</evidence>
<feature type="region of interest" description="Disordered" evidence="1">
    <location>
        <begin position="300"/>
        <end position="332"/>
    </location>
</feature>
<dbReference type="Proteomes" id="UP000065734">
    <property type="component" value="Chromosome I"/>
</dbReference>
<dbReference type="PATRIC" id="fig|1079.6.peg.2219"/>
<reference evidence="3" key="1">
    <citation type="journal article" date="2016" name="Genome Announc.">
        <title>Revised genome sequence of the purple photosynthetic bacterium Blastochloris viridis.</title>
        <authorList>
            <person name="Liu L.N."/>
            <person name="Faulkner M."/>
            <person name="Liu X."/>
            <person name="Huang F."/>
            <person name="Darby A.C."/>
            <person name="Hall N."/>
        </authorList>
    </citation>
    <scope>NUCLEOTIDE SEQUENCE [LARGE SCALE GENOMIC DNA]</scope>
    <source>
        <strain evidence="3">ATCC 19567 / DSM 133 / F</strain>
    </source>
</reference>
<dbReference type="OrthoDB" id="9778801at2"/>
<dbReference type="PANTHER" id="PTHR33973:SF4">
    <property type="entry name" value="OS07G0153300 PROTEIN"/>
    <property type="match status" value="1"/>
</dbReference>
<keyword evidence="3" id="KW-1185">Reference proteome</keyword>
<dbReference type="EMBL" id="LN907867">
    <property type="protein sequence ID" value="CUU42570.1"/>
    <property type="molecule type" value="Genomic_DNA"/>
</dbReference>
<organism evidence="2 3">
    <name type="scientific">Blastochloris viridis</name>
    <name type="common">Rhodopseudomonas viridis</name>
    <dbReference type="NCBI Taxonomy" id="1079"/>
    <lineage>
        <taxon>Bacteria</taxon>
        <taxon>Pseudomonadati</taxon>
        <taxon>Pseudomonadota</taxon>
        <taxon>Alphaproteobacteria</taxon>
        <taxon>Hyphomicrobiales</taxon>
        <taxon>Blastochloridaceae</taxon>
        <taxon>Blastochloris</taxon>
    </lineage>
</organism>
<gene>
    <name evidence="2" type="ORF">BVIRIDIS_15830</name>
</gene>
<evidence type="ECO:0000256" key="1">
    <source>
        <dbReference type="SAM" id="MobiDB-lite"/>
    </source>
</evidence>
<proteinExistence type="predicted"/>
<name>A0A0P0J197_BLAVI</name>
<evidence type="ECO:0008006" key="4">
    <source>
        <dbReference type="Google" id="ProtNLM"/>
    </source>
</evidence>
<feature type="region of interest" description="Disordered" evidence="1">
    <location>
        <begin position="68"/>
        <end position="101"/>
    </location>
</feature>
<protein>
    <recommendedName>
        <fullName evidence="4">DUF1365 domain-containing protein</fullName>
    </recommendedName>
</protein>
<dbReference type="RefSeq" id="WP_082416983.1">
    <property type="nucleotide sequence ID" value="NZ_AP014854.2"/>
</dbReference>